<keyword evidence="5" id="KW-0378">Hydrolase</keyword>
<dbReference type="GeneID" id="27352643"/>
<name>A0A0D2DZB5_9EURO</name>
<keyword evidence="4 7" id="KW-0732">Signal</keyword>
<evidence type="ECO:0000256" key="6">
    <source>
        <dbReference type="ARBA" id="ARBA00023180"/>
    </source>
</evidence>
<evidence type="ECO:0000256" key="5">
    <source>
        <dbReference type="ARBA" id="ARBA00022801"/>
    </source>
</evidence>
<dbReference type="GO" id="GO:0000324">
    <property type="term" value="C:fungal-type vacuole"/>
    <property type="evidence" value="ECO:0007669"/>
    <property type="project" value="TreeGrafter"/>
</dbReference>
<dbReference type="GO" id="GO:0006508">
    <property type="term" value="P:proteolysis"/>
    <property type="evidence" value="ECO:0007669"/>
    <property type="project" value="UniProtKB-KW"/>
</dbReference>
<protein>
    <recommendedName>
        <fullName evidence="10">Carboxypeptidase</fullName>
    </recommendedName>
</protein>
<dbReference type="RefSeq" id="XP_016268136.1">
    <property type="nucleotide sequence ID" value="XM_016401083.1"/>
</dbReference>
<dbReference type="PANTHER" id="PTHR11802">
    <property type="entry name" value="SERINE PROTEASE FAMILY S10 SERINE CARBOXYPEPTIDASE"/>
    <property type="match status" value="1"/>
</dbReference>
<dbReference type="AlphaFoldDB" id="A0A0D2DZB5"/>
<evidence type="ECO:0000313" key="9">
    <source>
        <dbReference type="Proteomes" id="UP000053342"/>
    </source>
</evidence>
<feature type="signal peptide" evidence="7">
    <location>
        <begin position="1"/>
        <end position="18"/>
    </location>
</feature>
<feature type="chain" id="PRO_5002251847" description="Carboxypeptidase" evidence="7">
    <location>
        <begin position="19"/>
        <end position="596"/>
    </location>
</feature>
<evidence type="ECO:0000256" key="1">
    <source>
        <dbReference type="ARBA" id="ARBA00009431"/>
    </source>
</evidence>
<dbReference type="OrthoDB" id="443318at2759"/>
<dbReference type="EMBL" id="KN847332">
    <property type="protein sequence ID" value="KIW47920.1"/>
    <property type="molecule type" value="Genomic_DNA"/>
</dbReference>
<keyword evidence="6" id="KW-0325">Glycoprotein</keyword>
<evidence type="ECO:0000256" key="3">
    <source>
        <dbReference type="ARBA" id="ARBA00022670"/>
    </source>
</evidence>
<dbReference type="SUPFAM" id="SSF53474">
    <property type="entry name" value="alpha/beta-Hydrolases"/>
    <property type="match status" value="1"/>
</dbReference>
<evidence type="ECO:0000256" key="4">
    <source>
        <dbReference type="ARBA" id="ARBA00022729"/>
    </source>
</evidence>
<sequence>MKTFSTLLGVAALPLTLAQFPPTPSGLTTTTSTVNKDVKITWKETEICETTPGVKTYSGYVHLPGHLLADLGGYDMNTYFMYFEARHNPASAPLGIYLAGGPGEASTYAALSSESGPCYANLYGNDTVLNPWSFNNNVNMLYIDQPTQTGLSYSSLVNGTYDLASLNVTPENFTAASRPVVNGTFGYGTYSDQDPSTTANTTVAAGRALWRFAEHWFSSFPQYNTTSKSVGIWGNSYGGFWVPETAAQISKNLKNLTDTHPLKKKALKVDSIGITNGCMDFEYLMEGYLEFANNNTYGVKFLPQDIYDEAQTNLTKPGGCLDMIKQCRHAGNVGDAAYSAANATVNQICEDSFLYCSTIVSLVNELHNVSVFDVAIETPDQCNYYLPVAQYLNLPEVQSSLGLPLNWTWDSNVITALLGFVPDSPIPGTGDSSRQAGLVNLEYLLGDGVKVAMVFGDRDYRCPWTGGEATAKAASWKHQNGFVSTAGYQELQGLVSKNAKTGVVKQFGQLSFTRVFDSGHSVSAYAPEAVFRVFNRTTFGKDVVSGQKVVGDDYHTTGPTDSWGWRNKMPPPIQDTCMVEGKFLSVNPWAAVDGGQ</sequence>
<evidence type="ECO:0000256" key="2">
    <source>
        <dbReference type="ARBA" id="ARBA00022645"/>
    </source>
</evidence>
<comment type="similarity">
    <text evidence="1">Belongs to the peptidase S10 family.</text>
</comment>
<keyword evidence="2" id="KW-0121">Carboxypeptidase</keyword>
<organism evidence="8 9">
    <name type="scientific">Exophiala oligosperma</name>
    <dbReference type="NCBI Taxonomy" id="215243"/>
    <lineage>
        <taxon>Eukaryota</taxon>
        <taxon>Fungi</taxon>
        <taxon>Dikarya</taxon>
        <taxon>Ascomycota</taxon>
        <taxon>Pezizomycotina</taxon>
        <taxon>Eurotiomycetes</taxon>
        <taxon>Chaetothyriomycetidae</taxon>
        <taxon>Chaetothyriales</taxon>
        <taxon>Herpotrichiellaceae</taxon>
        <taxon>Exophiala</taxon>
    </lineage>
</organism>
<dbReference type="InterPro" id="IPR001563">
    <property type="entry name" value="Peptidase_S10"/>
</dbReference>
<dbReference type="PANTHER" id="PTHR11802:SF189">
    <property type="entry name" value="CARBOXYPEPTIDASE"/>
    <property type="match status" value="1"/>
</dbReference>
<dbReference type="GO" id="GO:0004185">
    <property type="term" value="F:serine-type carboxypeptidase activity"/>
    <property type="evidence" value="ECO:0007669"/>
    <property type="project" value="InterPro"/>
</dbReference>
<dbReference type="Proteomes" id="UP000053342">
    <property type="component" value="Unassembled WGS sequence"/>
</dbReference>
<dbReference type="HOGENOM" id="CLU_008523_10_3_1"/>
<accession>A0A0D2DZB5</accession>
<dbReference type="VEuPathDB" id="FungiDB:PV06_00569"/>
<evidence type="ECO:0000256" key="7">
    <source>
        <dbReference type="SAM" id="SignalP"/>
    </source>
</evidence>
<keyword evidence="3" id="KW-0645">Protease</keyword>
<dbReference type="PRINTS" id="PR00724">
    <property type="entry name" value="CRBOXYPTASEC"/>
</dbReference>
<dbReference type="InterPro" id="IPR029058">
    <property type="entry name" value="AB_hydrolase_fold"/>
</dbReference>
<keyword evidence="9" id="KW-1185">Reference proteome</keyword>
<dbReference type="Pfam" id="PF00450">
    <property type="entry name" value="Peptidase_S10"/>
    <property type="match status" value="1"/>
</dbReference>
<evidence type="ECO:0000313" key="8">
    <source>
        <dbReference type="EMBL" id="KIW47920.1"/>
    </source>
</evidence>
<proteinExistence type="inferred from homology"/>
<reference evidence="8 9" key="1">
    <citation type="submission" date="2015-01" db="EMBL/GenBank/DDBJ databases">
        <title>The Genome Sequence of Exophiala oligosperma CBS72588.</title>
        <authorList>
            <consortium name="The Broad Institute Genomics Platform"/>
            <person name="Cuomo C."/>
            <person name="de Hoog S."/>
            <person name="Gorbushina A."/>
            <person name="Stielow B."/>
            <person name="Teixiera M."/>
            <person name="Abouelleil A."/>
            <person name="Chapman S.B."/>
            <person name="Priest M."/>
            <person name="Young S.K."/>
            <person name="Wortman J."/>
            <person name="Nusbaum C."/>
            <person name="Birren B."/>
        </authorList>
    </citation>
    <scope>NUCLEOTIDE SEQUENCE [LARGE SCALE GENOMIC DNA]</scope>
    <source>
        <strain evidence="8 9">CBS 72588</strain>
    </source>
</reference>
<dbReference type="Gene3D" id="3.40.50.1820">
    <property type="entry name" value="alpha/beta hydrolase"/>
    <property type="match status" value="1"/>
</dbReference>
<gene>
    <name evidence="8" type="ORF">PV06_00569</name>
</gene>
<evidence type="ECO:0008006" key="10">
    <source>
        <dbReference type="Google" id="ProtNLM"/>
    </source>
</evidence>